<evidence type="ECO:0000256" key="16">
    <source>
        <dbReference type="PIRSR" id="PIRSR613273-3"/>
    </source>
</evidence>
<dbReference type="InterPro" id="IPR001590">
    <property type="entry name" value="Peptidase_M12B"/>
</dbReference>
<keyword evidence="2" id="KW-0964">Secreted</keyword>
<reference evidence="22" key="2">
    <citation type="submission" date="2025-08" db="UniProtKB">
        <authorList>
            <consortium name="Ensembl"/>
        </authorList>
    </citation>
    <scope>IDENTIFICATION</scope>
</reference>
<dbReference type="GeneTree" id="ENSGT00940000156647"/>
<keyword evidence="9 15" id="KW-0862">Zinc</keyword>
<feature type="disulfide bond" evidence="16">
    <location>
        <begin position="485"/>
        <end position="508"/>
    </location>
</feature>
<proteinExistence type="predicted"/>
<evidence type="ECO:0000256" key="6">
    <source>
        <dbReference type="ARBA" id="ARBA00022729"/>
    </source>
</evidence>
<keyword evidence="23" id="KW-1185">Reference proteome</keyword>
<dbReference type="PANTHER" id="PTHR13723:SF141">
    <property type="entry name" value="A DISINTEGRIN AND METALLOPROTEINASE WITH THROMBOSPONDIN MOTIFS 2"/>
    <property type="match status" value="1"/>
</dbReference>
<keyword evidence="7" id="KW-0677">Repeat</keyword>
<comment type="subcellular location">
    <subcellularLocation>
        <location evidence="1">Secreted</location>
        <location evidence="1">Extracellular space</location>
        <location evidence="1">Extracellular matrix</location>
    </subcellularLocation>
</comment>
<dbReference type="PROSITE" id="PS50092">
    <property type="entry name" value="TSP1"/>
    <property type="match status" value="4"/>
</dbReference>
<dbReference type="Pfam" id="PF19236">
    <property type="entry name" value="ADAMTS_CR_3"/>
    <property type="match status" value="1"/>
</dbReference>
<evidence type="ECO:0000256" key="4">
    <source>
        <dbReference type="ARBA" id="ARBA00022670"/>
    </source>
</evidence>
<dbReference type="FunFam" id="3.40.390.10:FF:000008">
    <property type="entry name" value="A disintegrin and metalloproteinase with thrombospondin motifs 3"/>
    <property type="match status" value="1"/>
</dbReference>
<keyword evidence="11" id="KW-0865">Zymogen</keyword>
<feature type="region of interest" description="Disordered" evidence="18">
    <location>
        <begin position="95"/>
        <end position="118"/>
    </location>
</feature>
<dbReference type="SUPFAM" id="SSF55486">
    <property type="entry name" value="Metalloproteases ('zincins'), catalytic domain"/>
    <property type="match status" value="1"/>
</dbReference>
<comment type="caution">
    <text evidence="17">Lacks conserved residue(s) required for the propagation of feature annotation.</text>
</comment>
<evidence type="ECO:0000256" key="7">
    <source>
        <dbReference type="ARBA" id="ARBA00022737"/>
    </source>
</evidence>
<dbReference type="PANTHER" id="PTHR13723">
    <property type="entry name" value="ADAMTS A DISINTEGRIN AND METALLOPROTEASE WITH THROMBOSPONDIN MOTIFS PROTEASE"/>
    <property type="match status" value="1"/>
</dbReference>
<dbReference type="GO" id="GO:0030198">
    <property type="term" value="P:extracellular matrix organization"/>
    <property type="evidence" value="ECO:0007669"/>
    <property type="project" value="InterPro"/>
</dbReference>
<dbReference type="GO" id="GO:0006508">
    <property type="term" value="P:proteolysis"/>
    <property type="evidence" value="ECO:0007669"/>
    <property type="project" value="UniProtKB-KW"/>
</dbReference>
<dbReference type="InterPro" id="IPR024079">
    <property type="entry name" value="MetalloPept_cat_dom_sf"/>
</dbReference>
<evidence type="ECO:0000259" key="20">
    <source>
        <dbReference type="PROSITE" id="PS50215"/>
    </source>
</evidence>
<dbReference type="InterPro" id="IPR010909">
    <property type="entry name" value="PLAC"/>
</dbReference>
<feature type="binding site" evidence="15">
    <location>
        <position position="450"/>
    </location>
    <ligand>
        <name>Ca(2+)</name>
        <dbReference type="ChEBI" id="CHEBI:29108"/>
        <label>2</label>
    </ligand>
</feature>
<dbReference type="Proteomes" id="UP000005207">
    <property type="component" value="Linkage group LG2"/>
</dbReference>
<feature type="disulfide bond" evidence="16">
    <location>
        <begin position="368"/>
        <end position="447"/>
    </location>
</feature>
<evidence type="ECO:0000256" key="12">
    <source>
        <dbReference type="ARBA" id="ARBA00023157"/>
    </source>
</evidence>
<evidence type="ECO:0000256" key="14">
    <source>
        <dbReference type="PIRSR" id="PIRSR613273-1"/>
    </source>
</evidence>
<keyword evidence="15" id="KW-0106">Calcium</keyword>
<feature type="binding site" evidence="15 17">
    <location>
        <position position="394"/>
    </location>
    <ligand>
        <name>Zn(2+)</name>
        <dbReference type="ChEBI" id="CHEBI:29105"/>
        <note>catalytic</note>
    </ligand>
</feature>
<feature type="disulfide bond" evidence="16">
    <location>
        <begin position="564"/>
        <end position="576"/>
    </location>
</feature>
<dbReference type="Pfam" id="PF00090">
    <property type="entry name" value="TSP_1"/>
    <property type="match status" value="1"/>
</dbReference>
<dbReference type="FunFam" id="2.20.100.10:FF:000006">
    <property type="entry name" value="A disintegrin and metalloproteinase with thrombospondin motifs 1"/>
    <property type="match status" value="1"/>
</dbReference>
<dbReference type="AlphaFoldDB" id="A0A669BKB1"/>
<dbReference type="Gene3D" id="3.40.390.10">
    <property type="entry name" value="Collagenase (Catalytic Domain)"/>
    <property type="match status" value="1"/>
</dbReference>
<evidence type="ECO:0000256" key="8">
    <source>
        <dbReference type="ARBA" id="ARBA00022801"/>
    </source>
</evidence>
<dbReference type="InterPro" id="IPR041645">
    <property type="entry name" value="ADAMTS_CR_2"/>
</dbReference>
<keyword evidence="3" id="KW-0272">Extracellular matrix</keyword>
<feature type="binding site" evidence="15">
    <location>
        <position position="251"/>
    </location>
    <ligand>
        <name>Ca(2+)</name>
        <dbReference type="ChEBI" id="CHEBI:29108"/>
        <label>2</label>
    </ligand>
</feature>
<keyword evidence="8" id="KW-0378">Hydrolase</keyword>
<feature type="disulfide bond" evidence="16">
    <location>
        <begin position="325"/>
        <end position="374"/>
    </location>
</feature>
<keyword evidence="19" id="KW-0472">Membrane</keyword>
<dbReference type="Ensembl" id="ENSONIT00000070153.1">
    <property type="protein sequence ID" value="ENSONIP00000034969.1"/>
    <property type="gene ID" value="ENSONIG00000013014.2"/>
</dbReference>
<keyword evidence="13" id="KW-0325">Glycoprotein</keyword>
<dbReference type="InterPro" id="IPR010294">
    <property type="entry name" value="ADAMTS_spacer1"/>
</dbReference>
<name>A0A669BKB1_ORENI</name>
<reference evidence="22" key="3">
    <citation type="submission" date="2025-09" db="UniProtKB">
        <authorList>
            <consortium name="Ensembl"/>
        </authorList>
    </citation>
    <scope>IDENTIFICATION</scope>
</reference>
<keyword evidence="12 16" id="KW-1015">Disulfide bond</keyword>
<dbReference type="InterPro" id="IPR000884">
    <property type="entry name" value="TSP1_rpt"/>
</dbReference>
<feature type="binding site" evidence="15 17">
    <location>
        <position position="400"/>
    </location>
    <ligand>
        <name>Zn(2+)</name>
        <dbReference type="ChEBI" id="CHEBI:29105"/>
        <note>catalytic</note>
    </ligand>
</feature>
<evidence type="ECO:0008006" key="24">
    <source>
        <dbReference type="Google" id="ProtNLM"/>
    </source>
</evidence>
<dbReference type="SUPFAM" id="SSF82895">
    <property type="entry name" value="TSP-1 type 1 repeat"/>
    <property type="match status" value="4"/>
</dbReference>
<dbReference type="PRINTS" id="PR01857">
    <property type="entry name" value="ADAMTSFAMILY"/>
</dbReference>
<feature type="transmembrane region" description="Helical" evidence="19">
    <location>
        <begin position="35"/>
        <end position="57"/>
    </location>
</feature>
<feature type="active site" evidence="14 17">
    <location>
        <position position="391"/>
    </location>
</feature>
<feature type="disulfide bond" evidence="16">
    <location>
        <begin position="407"/>
        <end position="433"/>
    </location>
</feature>
<feature type="disulfide bond" evidence="16">
    <location>
        <begin position="549"/>
        <end position="586"/>
    </location>
</feature>
<evidence type="ECO:0000256" key="11">
    <source>
        <dbReference type="ARBA" id="ARBA00023145"/>
    </source>
</evidence>
<protein>
    <recommendedName>
        <fullName evidence="24">ADAM metallopeptidase with thrombospondin type 1 motif, 2</fullName>
    </recommendedName>
</protein>
<gene>
    <name evidence="22" type="primary">LOC100693470</name>
</gene>
<dbReference type="Pfam" id="PF19030">
    <property type="entry name" value="TSP1_ADAMTS"/>
    <property type="match status" value="3"/>
</dbReference>
<dbReference type="FunFam" id="3.40.1620.60:FF:000001">
    <property type="entry name" value="A disintegrin and metalloproteinase with thrombospondin motifs 3"/>
    <property type="match status" value="1"/>
</dbReference>
<dbReference type="Gene3D" id="3.40.1620.60">
    <property type="match status" value="1"/>
</dbReference>
<evidence type="ECO:0000256" key="19">
    <source>
        <dbReference type="SAM" id="Phobius"/>
    </source>
</evidence>
<accession>A0A669BKB1</accession>
<dbReference type="SMART" id="SM00209">
    <property type="entry name" value="TSP1"/>
    <property type="match status" value="4"/>
</dbReference>
<evidence type="ECO:0000256" key="5">
    <source>
        <dbReference type="ARBA" id="ARBA00022723"/>
    </source>
</evidence>
<keyword evidence="19" id="KW-0812">Transmembrane</keyword>
<feature type="binding site" evidence="15">
    <location>
        <position position="343"/>
    </location>
    <ligand>
        <name>Ca(2+)</name>
        <dbReference type="ChEBI" id="CHEBI:29108"/>
        <label>1</label>
    </ligand>
</feature>
<dbReference type="InterPro" id="IPR036383">
    <property type="entry name" value="TSP1_rpt_sf"/>
</dbReference>
<feature type="binding site" evidence="15">
    <location>
        <position position="447"/>
    </location>
    <ligand>
        <name>Ca(2+)</name>
        <dbReference type="ChEBI" id="CHEBI:29108"/>
        <label>1</label>
    </ligand>
</feature>
<evidence type="ECO:0000256" key="18">
    <source>
        <dbReference type="SAM" id="MobiDB-lite"/>
    </source>
</evidence>
<dbReference type="Gene3D" id="2.60.120.830">
    <property type="match status" value="1"/>
</dbReference>
<evidence type="ECO:0000256" key="9">
    <source>
        <dbReference type="ARBA" id="ARBA00022833"/>
    </source>
</evidence>
<dbReference type="Gene3D" id="2.20.100.10">
    <property type="entry name" value="Thrombospondin type-1 (TSP1) repeat"/>
    <property type="match status" value="4"/>
</dbReference>
<evidence type="ECO:0000256" key="17">
    <source>
        <dbReference type="PROSITE-ProRule" id="PRU00276"/>
    </source>
</evidence>
<evidence type="ECO:0000313" key="22">
    <source>
        <dbReference type="Ensembl" id="ENSONIP00000034969.1"/>
    </source>
</evidence>
<evidence type="ECO:0000256" key="13">
    <source>
        <dbReference type="ARBA" id="ARBA00023180"/>
    </source>
</evidence>
<evidence type="ECO:0000256" key="3">
    <source>
        <dbReference type="ARBA" id="ARBA00022530"/>
    </source>
</evidence>
<dbReference type="GO" id="GO:0004222">
    <property type="term" value="F:metalloendopeptidase activity"/>
    <property type="evidence" value="ECO:0007669"/>
    <property type="project" value="InterPro"/>
</dbReference>
<comment type="cofactor">
    <cofactor evidence="15">
        <name>Zn(2+)</name>
        <dbReference type="ChEBI" id="CHEBI:29105"/>
    </cofactor>
    <text evidence="15">Binds 1 zinc ion per subunit.</text>
</comment>
<feature type="disulfide bond" evidence="16">
    <location>
        <begin position="494"/>
        <end position="527"/>
    </location>
</feature>
<feature type="binding site" evidence="15">
    <location>
        <position position="450"/>
    </location>
    <ligand>
        <name>Ca(2+)</name>
        <dbReference type="ChEBI" id="CHEBI:29108"/>
        <label>1</label>
    </ligand>
</feature>
<keyword evidence="6" id="KW-0732">Signal</keyword>
<feature type="disulfide bond" evidence="16">
    <location>
        <begin position="474"/>
        <end position="499"/>
    </location>
</feature>
<feature type="domain" description="Peptidase M12B" evidence="20">
    <location>
        <begin position="248"/>
        <end position="452"/>
    </location>
</feature>
<evidence type="ECO:0000256" key="2">
    <source>
        <dbReference type="ARBA" id="ARBA00022525"/>
    </source>
</evidence>
<dbReference type="CDD" id="cd04273">
    <property type="entry name" value="ZnMc_ADAMTS_like"/>
    <property type="match status" value="1"/>
</dbReference>
<dbReference type="GO" id="GO:0031012">
    <property type="term" value="C:extracellular matrix"/>
    <property type="evidence" value="ECO:0007669"/>
    <property type="project" value="TreeGrafter"/>
</dbReference>
<evidence type="ECO:0000259" key="21">
    <source>
        <dbReference type="PROSITE" id="PS50900"/>
    </source>
</evidence>
<dbReference type="Pfam" id="PF01421">
    <property type="entry name" value="Reprolysin"/>
    <property type="match status" value="1"/>
</dbReference>
<dbReference type="Pfam" id="PF01562">
    <property type="entry name" value="Pep_M12B_propep"/>
    <property type="match status" value="1"/>
</dbReference>
<dbReference type="PROSITE" id="PS50215">
    <property type="entry name" value="ADAM_MEPRO"/>
    <property type="match status" value="1"/>
</dbReference>
<dbReference type="Pfam" id="PF05986">
    <property type="entry name" value="ADAMTS_spacer1"/>
    <property type="match status" value="1"/>
</dbReference>
<evidence type="ECO:0000256" key="1">
    <source>
        <dbReference type="ARBA" id="ARBA00004498"/>
    </source>
</evidence>
<dbReference type="Pfam" id="PF17771">
    <property type="entry name" value="ADAMTS_CR_2"/>
    <property type="match status" value="1"/>
</dbReference>
<keyword evidence="19" id="KW-1133">Transmembrane helix</keyword>
<keyword evidence="4" id="KW-0645">Protease</keyword>
<dbReference type="InterPro" id="IPR050439">
    <property type="entry name" value="ADAMTS_ADAMTS-like"/>
</dbReference>
<feature type="binding site" evidence="15 17">
    <location>
        <position position="390"/>
    </location>
    <ligand>
        <name>Zn(2+)</name>
        <dbReference type="ChEBI" id="CHEBI:29105"/>
        <note>catalytic</note>
    </ligand>
</feature>
<feature type="binding site" evidence="15">
    <location>
        <position position="251"/>
    </location>
    <ligand>
        <name>Ca(2+)</name>
        <dbReference type="ChEBI" id="CHEBI:29108"/>
        <label>1</label>
    </ligand>
</feature>
<dbReference type="GO" id="GO:0046872">
    <property type="term" value="F:metal ion binding"/>
    <property type="evidence" value="ECO:0007669"/>
    <property type="project" value="UniProtKB-KW"/>
</dbReference>
<evidence type="ECO:0000313" key="23">
    <source>
        <dbReference type="Proteomes" id="UP000005207"/>
    </source>
</evidence>
<keyword evidence="10" id="KW-0482">Metalloprotease</keyword>
<reference evidence="23" key="1">
    <citation type="submission" date="2012-01" db="EMBL/GenBank/DDBJ databases">
        <title>The Genome Sequence of Oreochromis niloticus (Nile Tilapia).</title>
        <authorList>
            <consortium name="Broad Institute Genome Assembly Team"/>
            <consortium name="Broad Institute Sequencing Platform"/>
            <person name="Di Palma F."/>
            <person name="Johnson J."/>
            <person name="Lander E.S."/>
            <person name="Lindblad-Toh K."/>
        </authorList>
    </citation>
    <scope>NUCLEOTIDE SEQUENCE [LARGE SCALE GENOMIC DNA]</scope>
</reference>
<keyword evidence="5 15" id="KW-0479">Metal-binding</keyword>
<evidence type="ECO:0000256" key="15">
    <source>
        <dbReference type="PIRSR" id="PIRSR613273-2"/>
    </source>
</evidence>
<dbReference type="InterPro" id="IPR045371">
    <property type="entry name" value="ADAMTS_CR_3"/>
</dbReference>
<sequence length="1110" mass="124396">MVEGQQKVSGAQRALLRLPFPNANCRARGSPLGSWVGLCVCVCVCVCVRLLILLFIYHCATLTAHVLGEYGLVRPISVDAEGRFLSHAVSAGSMAGGQSRRRRRREVGEGNDEWEGPRGAVPPRERLYYNVTIFGREFHLRLHHNARLVAPGAKMEWHDDNDSIRYSEPLHDECLYVGDITDTPGATVAISNCDGLVSFVYLHHSLKAFLQFLYVHTHFPLSDPPPPLPGINHTRAGRTRRQTSDRAYNIEVLLGVDDSVVQFHGKEHVQKYLLTLMNIVNDIYHDSSLGAKINVVLVRIIMLGYGKSMSLIELGNPSQSLENVCRWAFLQQKQDTGDAEYHDHAIFLTRQEFGPTGMQGYAPVTGMCHPVRSCTLNHEDGFSSAFVVAHETGHVLGMEHDGQGNRCGDEVHLGSIMAPLVQAAFHRFQWSKCSMQELGRYLHSYDCLRDDPFDHNWPSLPQLPGLHYSMNEQCRFDFGVGYTTCTAYRTFEPCKQLWCSHPDNPFFCKTKKGPPIDGTMCGEGKMCIWLTRLMRPDGNWGAWSEFGQCSRTCGGGVQFRTRSCNNPTPHNGGRKCVGEDSQFQMCNTNECEDIYSDPREEQCHAWALHSEIYTNKHHWLPYEHPDPSKRCYLHCQSKETRTAVFTETVVLDGTRCSYKDPHSVCVGAECKKVGCDGVVGSSEQEDNCGVCGGDNSSCKIFKDTITRNAKKQGFLKVLEIPRGTRHLLIQELKATSHTLVVKNVASGQFFINGDMEKPEFYSVIEKGVEWEYENDNDKETLQSTGPLRHGVLIMDVNLSYKYLLRTDSDSGIQNNMLVEDSAYEWAPKNWSECSKPCGGGKQHLRYGCRRKVDSKMVHKRFCNKSNMKPRGGMRDCNQKACPPPIWVTGEWQNCSKPCGKTGMQVRSVSCVQPSHDNKTRAIHNKHCNDNRPESRRSCNRFSCPTQWRVGQWSQCSVTCGNGTQQRQALCHTTDNTIGLCLDSKPDTIRVCRLTPCSSKCRASPPSTSLFSFLFFLFTGRCHGDRSVLCRMEMLKRYCSLPDYQRICCKSCSNVPNIVPVPSSTPRATSITVTSPPTTSIPSSGFTTLQPSKAVITSVSTITQDCSLHSI</sequence>
<feature type="disulfide bond" evidence="16">
    <location>
        <begin position="553"/>
        <end position="591"/>
    </location>
</feature>
<dbReference type="PROSITE" id="PS50900">
    <property type="entry name" value="PLAC"/>
    <property type="match status" value="1"/>
</dbReference>
<dbReference type="InterPro" id="IPR002870">
    <property type="entry name" value="Peptidase_M12B_N"/>
</dbReference>
<organism evidence="22 23">
    <name type="scientific">Oreochromis niloticus</name>
    <name type="common">Nile tilapia</name>
    <name type="synonym">Tilapia nilotica</name>
    <dbReference type="NCBI Taxonomy" id="8128"/>
    <lineage>
        <taxon>Eukaryota</taxon>
        <taxon>Metazoa</taxon>
        <taxon>Chordata</taxon>
        <taxon>Craniata</taxon>
        <taxon>Vertebrata</taxon>
        <taxon>Euteleostomi</taxon>
        <taxon>Actinopterygii</taxon>
        <taxon>Neopterygii</taxon>
        <taxon>Teleostei</taxon>
        <taxon>Neoteleostei</taxon>
        <taxon>Acanthomorphata</taxon>
        <taxon>Ovalentaria</taxon>
        <taxon>Cichlomorphae</taxon>
        <taxon>Cichliformes</taxon>
        <taxon>Cichlidae</taxon>
        <taxon>African cichlids</taxon>
        <taxon>Pseudocrenilabrinae</taxon>
        <taxon>Oreochromini</taxon>
        <taxon>Oreochromis</taxon>
    </lineage>
</organism>
<dbReference type="InterPro" id="IPR013273">
    <property type="entry name" value="ADAMTS/ADAMTS-like"/>
</dbReference>
<evidence type="ECO:0000256" key="10">
    <source>
        <dbReference type="ARBA" id="ARBA00023049"/>
    </source>
</evidence>
<feature type="domain" description="PLAC" evidence="21">
    <location>
        <begin position="1017"/>
        <end position="1055"/>
    </location>
</feature>